<organism evidence="1 2">
    <name type="scientific">Mesobacillus selenatarsenatis (strain DSM 18680 / JCM 14380 / FERM P-15431 / SF-1)</name>
    <dbReference type="NCBI Taxonomy" id="1321606"/>
    <lineage>
        <taxon>Bacteria</taxon>
        <taxon>Bacillati</taxon>
        <taxon>Bacillota</taxon>
        <taxon>Bacilli</taxon>
        <taxon>Bacillales</taxon>
        <taxon>Bacillaceae</taxon>
        <taxon>Mesobacillus</taxon>
    </lineage>
</organism>
<sequence length="41" mass="4617">MLIKFINGVSCKNTAEFISFKNRKKLPGFPGSQFILKGDLK</sequence>
<name>A0A0A8WZD7_MESS1</name>
<proteinExistence type="predicted"/>
<dbReference type="Proteomes" id="UP000031014">
    <property type="component" value="Unassembled WGS sequence"/>
</dbReference>
<evidence type="ECO:0000313" key="1">
    <source>
        <dbReference type="EMBL" id="GAM13018.1"/>
    </source>
</evidence>
<accession>A0A0A8WZD7</accession>
<keyword evidence="2" id="KW-1185">Reference proteome</keyword>
<dbReference type="EMBL" id="BASE01000024">
    <property type="protein sequence ID" value="GAM13018.1"/>
    <property type="molecule type" value="Genomic_DNA"/>
</dbReference>
<protein>
    <submittedName>
        <fullName evidence="1">Uncharacterized protein</fullName>
    </submittedName>
</protein>
<evidence type="ECO:0000313" key="2">
    <source>
        <dbReference type="Proteomes" id="UP000031014"/>
    </source>
</evidence>
<reference evidence="1 2" key="1">
    <citation type="submission" date="2013-06" db="EMBL/GenBank/DDBJ databases">
        <title>Whole genome shotgun sequence of Bacillus selenatarsenatis SF-1.</title>
        <authorList>
            <person name="Kuroda M."/>
            <person name="Sei K."/>
            <person name="Yamashita M."/>
            <person name="Ike M."/>
        </authorList>
    </citation>
    <scope>NUCLEOTIDE SEQUENCE [LARGE SCALE GENOMIC DNA]</scope>
    <source>
        <strain evidence="1 2">SF-1</strain>
    </source>
</reference>
<dbReference type="AlphaFoldDB" id="A0A0A8WZD7"/>
<comment type="caution">
    <text evidence="1">The sequence shown here is derived from an EMBL/GenBank/DDBJ whole genome shotgun (WGS) entry which is preliminary data.</text>
</comment>
<gene>
    <name evidence="1" type="ORF">SAMD00020551_1153</name>
</gene>